<dbReference type="EMBL" id="JAUZQC010000006">
    <property type="protein sequence ID" value="KAK5869229.1"/>
    <property type="molecule type" value="Genomic_DNA"/>
</dbReference>
<dbReference type="Proteomes" id="UP001346869">
    <property type="component" value="Unassembled WGS sequence"/>
</dbReference>
<evidence type="ECO:0000313" key="3">
    <source>
        <dbReference type="EMBL" id="KAK5869229.1"/>
    </source>
</evidence>
<reference evidence="3 4" key="2">
    <citation type="journal article" date="2023" name="Mol. Biol. Evol.">
        <title>Genomics of Secondarily Temperate Adaptation in the Only Non-Antarctic Icefish.</title>
        <authorList>
            <person name="Rivera-Colon A.G."/>
            <person name="Rayamajhi N."/>
            <person name="Minhas B.F."/>
            <person name="Madrigal G."/>
            <person name="Bilyk K.T."/>
            <person name="Yoon V."/>
            <person name="Hune M."/>
            <person name="Gregory S."/>
            <person name="Cheng C.H.C."/>
            <person name="Catchen J.M."/>
        </authorList>
    </citation>
    <scope>NUCLEOTIDE SEQUENCE [LARGE SCALE GENOMIC DNA]</scope>
    <source>
        <strain evidence="3">JMC-PN-2008</strain>
    </source>
</reference>
<reference evidence="3 4" key="1">
    <citation type="journal article" date="2023" name="Genes (Basel)">
        <title>Chromosome-Level Genome Assembly and Circadian Gene Repertoire of the Patagonia Blennie Eleginops maclovinus-The Closest Ancestral Proxy of Antarctic Cryonotothenioids.</title>
        <authorList>
            <person name="Cheng C.C."/>
            <person name="Rivera-Colon A.G."/>
            <person name="Minhas B.F."/>
            <person name="Wilson L."/>
            <person name="Rayamajhi N."/>
            <person name="Vargas-Chacoff L."/>
            <person name="Catchen J.M."/>
        </authorList>
    </citation>
    <scope>NUCLEOTIDE SEQUENCE [LARGE SCALE GENOMIC DNA]</scope>
    <source>
        <strain evidence="3">JMC-PN-2008</strain>
    </source>
</reference>
<keyword evidence="4" id="KW-1185">Reference proteome</keyword>
<feature type="region of interest" description="Disordered" evidence="1">
    <location>
        <begin position="211"/>
        <end position="287"/>
    </location>
</feature>
<proteinExistence type="predicted"/>
<evidence type="ECO:0000313" key="4">
    <source>
        <dbReference type="Proteomes" id="UP001346869"/>
    </source>
</evidence>
<comment type="caution">
    <text evidence="3">The sequence shown here is derived from an EMBL/GenBank/DDBJ whole genome shotgun (WGS) entry which is preliminary data.</text>
</comment>
<evidence type="ECO:0000256" key="1">
    <source>
        <dbReference type="SAM" id="MobiDB-lite"/>
    </source>
</evidence>
<organism evidence="3 4">
    <name type="scientific">Eleginops maclovinus</name>
    <name type="common">Patagonian blennie</name>
    <name type="synonym">Eleginus maclovinus</name>
    <dbReference type="NCBI Taxonomy" id="56733"/>
    <lineage>
        <taxon>Eukaryota</taxon>
        <taxon>Metazoa</taxon>
        <taxon>Chordata</taxon>
        <taxon>Craniata</taxon>
        <taxon>Vertebrata</taxon>
        <taxon>Euteleostomi</taxon>
        <taxon>Actinopterygii</taxon>
        <taxon>Neopterygii</taxon>
        <taxon>Teleostei</taxon>
        <taxon>Neoteleostei</taxon>
        <taxon>Acanthomorphata</taxon>
        <taxon>Eupercaria</taxon>
        <taxon>Perciformes</taxon>
        <taxon>Notothenioidei</taxon>
        <taxon>Eleginopidae</taxon>
        <taxon>Eleginops</taxon>
    </lineage>
</organism>
<dbReference type="EMBL" id="JAUZQC010000019">
    <property type="protein sequence ID" value="KAK5854291.1"/>
    <property type="molecule type" value="Genomic_DNA"/>
</dbReference>
<sequence>MDGNMEKLDRVAKDILTAANIDMEALKTLSREELRDLFPGPDHFLRRKCIWDLCHPVEKASCSSSAASIEVSDGKECAATGTSSGGSDSKEEEKGGWTTYRTLTLPSPQYVIYTDTELENVKSYFFQLKRLGRAGECELSKELTCRLIRNTITNMVSAVRALHCEEKQYPSKEDLVAMAKRLVIYYPMLSDKLDIQRPWIEVYKRLQKRIHNVRSPKKSQGGTPARGKRKLKYMDADDTDDSTTSTILLSASPNSSTPSTPEVLTPPSTLPEVHTPSTSTPVKEAAVGHDSRMAQARHYRHLQGMCRKNKQNQDDVSQLLDLEFEGRRQFIDSETLKEADRPGKILEAYSCFKNIDHVLEELRRIVAKDNAHFVKELKERWADYTTKLSFYGVYKKVLKPPVGPPADEQAIDLIISLPVMFPSGYPAPKKMSSPSEALIHVLQPTEAPDVYLRRRPLATPFILVGEEDCFLCAGNAPVASFGRSSLAESVLYIMAYYYAFHMTYPKCVSSVLLFLQTEVLGDAIHERDQTTAFKRAKADWQAFLM</sequence>
<gene>
    <name evidence="2" type="ORF">PBY51_015375</name>
    <name evidence="3" type="ORF">PBY51_023963</name>
</gene>
<name>A0AAN7XYF4_ELEMC</name>
<accession>A0AAN7XYF4</accession>
<feature type="compositionally biased region" description="Low complexity" evidence="1">
    <location>
        <begin position="242"/>
        <end position="261"/>
    </location>
</feature>
<dbReference type="AlphaFoldDB" id="A0AAN7XYF4"/>
<evidence type="ECO:0000313" key="2">
    <source>
        <dbReference type="EMBL" id="KAK5854291.1"/>
    </source>
</evidence>
<protein>
    <submittedName>
        <fullName evidence="3">Uncharacterized protein</fullName>
    </submittedName>
</protein>